<reference evidence="12" key="1">
    <citation type="submission" date="2023-10" db="EMBL/GenBank/DDBJ databases">
        <title>Genome assembly of Pristionchus species.</title>
        <authorList>
            <person name="Yoshida K."/>
            <person name="Sommer R.J."/>
        </authorList>
    </citation>
    <scope>NUCLEOTIDE SEQUENCE</scope>
    <source>
        <strain evidence="12">RS5133</strain>
    </source>
</reference>
<dbReference type="SMART" id="SM00490">
    <property type="entry name" value="HELICc"/>
    <property type="match status" value="1"/>
</dbReference>
<dbReference type="InterPro" id="IPR001650">
    <property type="entry name" value="Helicase_C-like"/>
</dbReference>
<feature type="domain" description="Helicase ATP-binding" evidence="9">
    <location>
        <begin position="100"/>
        <end position="274"/>
    </location>
</feature>
<comment type="similarity">
    <text evidence="7">Belongs to the DEAD box helicase family.</text>
</comment>
<dbReference type="PROSITE" id="PS51192">
    <property type="entry name" value="HELICASE_ATP_BIND_1"/>
    <property type="match status" value="1"/>
</dbReference>
<keyword evidence="2 7" id="KW-0547">Nucleotide-binding</keyword>
<dbReference type="GO" id="GO:0016787">
    <property type="term" value="F:hydrolase activity"/>
    <property type="evidence" value="ECO:0007669"/>
    <property type="project" value="UniProtKB-KW"/>
</dbReference>
<dbReference type="GO" id="GO:0005524">
    <property type="term" value="F:ATP binding"/>
    <property type="evidence" value="ECO:0007669"/>
    <property type="project" value="UniProtKB-KW"/>
</dbReference>
<dbReference type="GO" id="GO:0003724">
    <property type="term" value="F:RNA helicase activity"/>
    <property type="evidence" value="ECO:0007669"/>
    <property type="project" value="UniProtKB-EC"/>
</dbReference>
<feature type="domain" description="DEAD-box RNA helicase Q" evidence="11">
    <location>
        <begin position="69"/>
        <end position="97"/>
    </location>
</feature>
<dbReference type="SUPFAM" id="SSF52540">
    <property type="entry name" value="P-loop containing nucleoside triphosphate hydrolases"/>
    <property type="match status" value="1"/>
</dbReference>
<keyword evidence="3 7" id="KW-0378">Hydrolase</keyword>
<feature type="non-terminal residue" evidence="12">
    <location>
        <position position="515"/>
    </location>
</feature>
<evidence type="ECO:0000256" key="4">
    <source>
        <dbReference type="ARBA" id="ARBA00022806"/>
    </source>
</evidence>
<feature type="compositionally biased region" description="Acidic residues" evidence="8">
    <location>
        <begin position="11"/>
        <end position="50"/>
    </location>
</feature>
<evidence type="ECO:0000256" key="7">
    <source>
        <dbReference type="RuleBase" id="RU000492"/>
    </source>
</evidence>
<dbReference type="PROSITE" id="PS51194">
    <property type="entry name" value="HELICASE_CTER"/>
    <property type="match status" value="1"/>
</dbReference>
<dbReference type="PANTHER" id="PTHR47959">
    <property type="entry name" value="ATP-DEPENDENT RNA HELICASE RHLE-RELATED"/>
    <property type="match status" value="1"/>
</dbReference>
<dbReference type="CDD" id="cd17955">
    <property type="entry name" value="DEADc_DDX49"/>
    <property type="match status" value="1"/>
</dbReference>
<dbReference type="EC" id="3.6.4.13" evidence="1"/>
<evidence type="ECO:0000256" key="3">
    <source>
        <dbReference type="ARBA" id="ARBA00022801"/>
    </source>
</evidence>
<dbReference type="GO" id="GO:0005829">
    <property type="term" value="C:cytosol"/>
    <property type="evidence" value="ECO:0007669"/>
    <property type="project" value="TreeGrafter"/>
</dbReference>
<feature type="region of interest" description="Disordered" evidence="8">
    <location>
        <begin position="1"/>
        <end position="52"/>
    </location>
</feature>
<sequence>MASVCDALISSDEEDEFDGATVNEDEEEDETESESISDEHEEEEEEDDNASMDQLTASKPVNVGVGGNKPFAELGLDSWICDQLKELNIKNSTPVQEHCIPKVLEGSDVLGCAKTGTGKTMAFALPILQQLSVDPYGVYALVLTPTRELAFQIGEQFQAVGAPINIKTSVIVGGRDQVIQSTELNRRPHIIVATPGRLADHIESHPESIKKIFSKLAFLVLDEADRLLDGQYALQMKTVMGIVPRKRQTLLFSATITSALSQLHQVSIRKPYFFEDTSEIATVENLDQKYVVCPQAVKDAYVVYVVRECLDRSPSSSIIIFSHTCRECQALAHMFAALGFSVGSLHSQIPQAQRLNSLTQFRSKKLKVLICTDVAARGLDIPHVDVVVNHSLPQCPKTYVHRVGRSARAGRFGSAVSFVTQYDVVLLQAVEKLIGKKIDQLNVSENKVAKEVTQVLVSKREAELRLEEEGFGEKKETNMRKHLLLQGMEEEQVDRIMDDRKARRNGKIVKRTEEP</sequence>
<keyword evidence="4 7" id="KW-0347">Helicase</keyword>
<dbReference type="EMBL" id="BTSY01000002">
    <property type="protein sequence ID" value="GMT14815.1"/>
    <property type="molecule type" value="Genomic_DNA"/>
</dbReference>
<evidence type="ECO:0000313" key="13">
    <source>
        <dbReference type="Proteomes" id="UP001432322"/>
    </source>
</evidence>
<evidence type="ECO:0000256" key="1">
    <source>
        <dbReference type="ARBA" id="ARBA00012552"/>
    </source>
</evidence>
<dbReference type="InterPro" id="IPR027417">
    <property type="entry name" value="P-loop_NTPase"/>
</dbReference>
<dbReference type="PROSITE" id="PS51195">
    <property type="entry name" value="Q_MOTIF"/>
    <property type="match status" value="1"/>
</dbReference>
<dbReference type="InterPro" id="IPR000629">
    <property type="entry name" value="RNA-helicase_DEAD-box_CS"/>
</dbReference>
<organism evidence="12 13">
    <name type="scientific">Pristionchus fissidentatus</name>
    <dbReference type="NCBI Taxonomy" id="1538716"/>
    <lineage>
        <taxon>Eukaryota</taxon>
        <taxon>Metazoa</taxon>
        <taxon>Ecdysozoa</taxon>
        <taxon>Nematoda</taxon>
        <taxon>Chromadorea</taxon>
        <taxon>Rhabditida</taxon>
        <taxon>Rhabditina</taxon>
        <taxon>Diplogasteromorpha</taxon>
        <taxon>Diplogasteroidea</taxon>
        <taxon>Neodiplogasteridae</taxon>
        <taxon>Pristionchus</taxon>
    </lineage>
</organism>
<dbReference type="Proteomes" id="UP001432322">
    <property type="component" value="Unassembled WGS sequence"/>
</dbReference>
<dbReference type="AlphaFoldDB" id="A0AAV5V8F6"/>
<gene>
    <name evidence="12" type="ORF">PFISCL1PPCAC_6112</name>
</gene>
<dbReference type="GO" id="GO:0003676">
    <property type="term" value="F:nucleic acid binding"/>
    <property type="evidence" value="ECO:0007669"/>
    <property type="project" value="InterPro"/>
</dbReference>
<accession>A0AAV5V8F6</accession>
<protein>
    <recommendedName>
        <fullName evidence="1">RNA helicase</fullName>
        <ecNumber evidence="1">3.6.4.13</ecNumber>
    </recommendedName>
</protein>
<feature type="domain" description="Helicase C-terminal" evidence="10">
    <location>
        <begin position="285"/>
        <end position="449"/>
    </location>
</feature>
<dbReference type="Pfam" id="PF00270">
    <property type="entry name" value="DEAD"/>
    <property type="match status" value="1"/>
</dbReference>
<evidence type="ECO:0000259" key="9">
    <source>
        <dbReference type="PROSITE" id="PS51192"/>
    </source>
</evidence>
<evidence type="ECO:0000256" key="2">
    <source>
        <dbReference type="ARBA" id="ARBA00022741"/>
    </source>
</evidence>
<dbReference type="PANTHER" id="PTHR47959:SF24">
    <property type="entry name" value="ATP-DEPENDENT RNA HELICASE"/>
    <property type="match status" value="1"/>
</dbReference>
<keyword evidence="13" id="KW-1185">Reference proteome</keyword>
<dbReference type="SMART" id="SM00487">
    <property type="entry name" value="DEXDc"/>
    <property type="match status" value="1"/>
</dbReference>
<dbReference type="InterPro" id="IPR014014">
    <property type="entry name" value="RNA_helicase_DEAD_Q_motif"/>
</dbReference>
<keyword evidence="5 7" id="KW-0067">ATP-binding</keyword>
<evidence type="ECO:0000313" key="12">
    <source>
        <dbReference type="EMBL" id="GMT14815.1"/>
    </source>
</evidence>
<evidence type="ECO:0000259" key="11">
    <source>
        <dbReference type="PROSITE" id="PS51195"/>
    </source>
</evidence>
<dbReference type="InterPro" id="IPR014001">
    <property type="entry name" value="Helicase_ATP-bd"/>
</dbReference>
<name>A0AAV5V8F6_9BILA</name>
<dbReference type="InterPro" id="IPR050079">
    <property type="entry name" value="DEAD_box_RNA_helicase"/>
</dbReference>
<feature type="short sequence motif" description="Q motif" evidence="6">
    <location>
        <begin position="69"/>
        <end position="97"/>
    </location>
</feature>
<dbReference type="PROSITE" id="PS00039">
    <property type="entry name" value="DEAD_ATP_HELICASE"/>
    <property type="match status" value="1"/>
</dbReference>
<evidence type="ECO:0000256" key="8">
    <source>
        <dbReference type="SAM" id="MobiDB-lite"/>
    </source>
</evidence>
<dbReference type="GO" id="GO:0043186">
    <property type="term" value="C:P granule"/>
    <property type="evidence" value="ECO:0007669"/>
    <property type="project" value="UniProtKB-ARBA"/>
</dbReference>
<proteinExistence type="inferred from homology"/>
<dbReference type="Pfam" id="PF00271">
    <property type="entry name" value="Helicase_C"/>
    <property type="match status" value="1"/>
</dbReference>
<dbReference type="Gene3D" id="3.40.50.300">
    <property type="entry name" value="P-loop containing nucleotide triphosphate hydrolases"/>
    <property type="match status" value="2"/>
</dbReference>
<evidence type="ECO:0000256" key="6">
    <source>
        <dbReference type="PROSITE-ProRule" id="PRU00552"/>
    </source>
</evidence>
<dbReference type="InterPro" id="IPR011545">
    <property type="entry name" value="DEAD/DEAH_box_helicase_dom"/>
</dbReference>
<comment type="caution">
    <text evidence="12">The sequence shown here is derived from an EMBL/GenBank/DDBJ whole genome shotgun (WGS) entry which is preliminary data.</text>
</comment>
<dbReference type="CDD" id="cd18787">
    <property type="entry name" value="SF2_C_DEAD"/>
    <property type="match status" value="1"/>
</dbReference>
<evidence type="ECO:0000259" key="10">
    <source>
        <dbReference type="PROSITE" id="PS51194"/>
    </source>
</evidence>
<evidence type="ECO:0000256" key="5">
    <source>
        <dbReference type="ARBA" id="ARBA00022840"/>
    </source>
</evidence>